<feature type="region of interest" description="Disordered" evidence="3">
    <location>
        <begin position="202"/>
        <end position="240"/>
    </location>
</feature>
<evidence type="ECO:0000256" key="3">
    <source>
        <dbReference type="SAM" id="MobiDB-lite"/>
    </source>
</evidence>
<dbReference type="Pfam" id="PF00685">
    <property type="entry name" value="Sulfotransfer_1"/>
    <property type="match status" value="1"/>
</dbReference>
<dbReference type="InterPro" id="IPR000863">
    <property type="entry name" value="Sulfotransferase_dom"/>
</dbReference>
<gene>
    <name evidence="5" type="ORF">CCMP2556_LOCUS42654</name>
</gene>
<accession>A0ABP0QJN8</accession>
<dbReference type="SUPFAM" id="SSF52540">
    <property type="entry name" value="P-loop containing nucleoside triphosphate hydrolases"/>
    <property type="match status" value="1"/>
</dbReference>
<dbReference type="EMBL" id="CAXAMN010024650">
    <property type="protein sequence ID" value="CAK9088454.1"/>
    <property type="molecule type" value="Genomic_DNA"/>
</dbReference>
<proteinExistence type="inferred from homology"/>
<evidence type="ECO:0000313" key="5">
    <source>
        <dbReference type="EMBL" id="CAK9088454.1"/>
    </source>
</evidence>
<protein>
    <recommendedName>
        <fullName evidence="4">Sulfotransferase domain-containing protein</fullName>
    </recommendedName>
</protein>
<dbReference type="InterPro" id="IPR027417">
    <property type="entry name" value="P-loop_NTPase"/>
</dbReference>
<name>A0ABP0QJN8_9DINO</name>
<evidence type="ECO:0000256" key="2">
    <source>
        <dbReference type="ARBA" id="ARBA00022679"/>
    </source>
</evidence>
<keyword evidence="6" id="KW-1185">Reference proteome</keyword>
<sequence length="505" mass="57450">MAMSCGWERTLRLSSKHLRHPRRSRQRLRPSPPVVAAWQGPMHGNARPLADASAPSAAPPRPAAAGRTCHPWRNWSRASTWRVPASATARGPGPGRSRRRHCRSCCAGAREAGTSTTPWSTPYASTSRVPRRRWLNGSCTSERRSVWNLCAWRLASTWQPCWQRRRSWRKLYSSCDRPWRLLRKKSIAWHSLAGAWKDSTAMRKPSRWPHSSAASTRPPRSWRCGKSSDLSPTTPSPTRPSKAISKVFVVTFPRCGTTWMVQIAVCCLFGAAANYEDHALFLEGSIASSAAYVQHMEAWSDKPRPRLFKSHVPAEMHPGLAHGEEEILQEHGKVIYVVRNPKDALISLRHHHANNPAIGWTGSWDEWVRQWIAGDRSQEYGGSYFEHVKGWWTLAQRHPQRIRIFYFEEMKANLRQSVAEVAEFLQTSLGSTQVDEVCKACRFESMRGRHQVSEDIRSRVNPEHFRAGRVGSWREELTAAQAALVDERLRTALGREMRQGLRIAE</sequence>
<feature type="region of interest" description="Disordered" evidence="3">
    <location>
        <begin position="17"/>
        <end position="69"/>
    </location>
</feature>
<organism evidence="5 6">
    <name type="scientific">Durusdinium trenchii</name>
    <dbReference type="NCBI Taxonomy" id="1381693"/>
    <lineage>
        <taxon>Eukaryota</taxon>
        <taxon>Sar</taxon>
        <taxon>Alveolata</taxon>
        <taxon>Dinophyceae</taxon>
        <taxon>Suessiales</taxon>
        <taxon>Symbiodiniaceae</taxon>
        <taxon>Durusdinium</taxon>
    </lineage>
</organism>
<keyword evidence="2" id="KW-0808">Transferase</keyword>
<reference evidence="5 6" key="1">
    <citation type="submission" date="2024-02" db="EMBL/GenBank/DDBJ databases">
        <authorList>
            <person name="Chen Y."/>
            <person name="Shah S."/>
            <person name="Dougan E. K."/>
            <person name="Thang M."/>
            <person name="Chan C."/>
        </authorList>
    </citation>
    <scope>NUCLEOTIDE SEQUENCE [LARGE SCALE GENOMIC DNA]</scope>
</reference>
<feature type="domain" description="Sulfotransferase" evidence="4">
    <location>
        <begin position="246"/>
        <end position="493"/>
    </location>
</feature>
<evidence type="ECO:0000259" key="4">
    <source>
        <dbReference type="Pfam" id="PF00685"/>
    </source>
</evidence>
<dbReference type="PANTHER" id="PTHR11783">
    <property type="entry name" value="SULFOTRANSFERASE SULT"/>
    <property type="match status" value="1"/>
</dbReference>
<comment type="caution">
    <text evidence="5">The sequence shown here is derived from an EMBL/GenBank/DDBJ whole genome shotgun (WGS) entry which is preliminary data.</text>
</comment>
<comment type="similarity">
    <text evidence="1">Belongs to the sulfotransferase 1 family.</text>
</comment>
<feature type="compositionally biased region" description="Low complexity" evidence="3">
    <location>
        <begin position="46"/>
        <end position="56"/>
    </location>
</feature>
<dbReference type="Gene3D" id="3.40.50.300">
    <property type="entry name" value="P-loop containing nucleotide triphosphate hydrolases"/>
    <property type="match status" value="1"/>
</dbReference>
<dbReference type="Proteomes" id="UP001642484">
    <property type="component" value="Unassembled WGS sequence"/>
</dbReference>
<feature type="compositionally biased region" description="Basic residues" evidence="3">
    <location>
        <begin position="17"/>
        <end position="28"/>
    </location>
</feature>
<evidence type="ECO:0000313" key="6">
    <source>
        <dbReference type="Proteomes" id="UP001642484"/>
    </source>
</evidence>
<evidence type="ECO:0000256" key="1">
    <source>
        <dbReference type="ARBA" id="ARBA00005771"/>
    </source>
</evidence>